<comment type="caution">
    <text evidence="2">The sequence shown here is derived from an EMBL/GenBank/DDBJ whole genome shotgun (WGS) entry which is preliminary data.</text>
</comment>
<gene>
    <name evidence="2" type="ORF">S06H3_28198</name>
</gene>
<keyword evidence="1" id="KW-1133">Transmembrane helix</keyword>
<feature type="non-terminal residue" evidence="2">
    <location>
        <position position="69"/>
    </location>
</feature>
<sequence length="69" mass="7918">MIRTIIYILVRFILFFLITIPSLVYGISAWLLVPIGWLIRLSIGRPVFSYLTGVIVLKLDTIFLLLIVP</sequence>
<dbReference type="AlphaFoldDB" id="X1M6T1"/>
<proteinExistence type="predicted"/>
<feature type="transmembrane region" description="Helical" evidence="1">
    <location>
        <begin position="47"/>
        <end position="68"/>
    </location>
</feature>
<dbReference type="EMBL" id="BARV01016433">
    <property type="protein sequence ID" value="GAI26988.1"/>
    <property type="molecule type" value="Genomic_DNA"/>
</dbReference>
<keyword evidence="1" id="KW-0472">Membrane</keyword>
<accession>X1M6T1</accession>
<evidence type="ECO:0000256" key="1">
    <source>
        <dbReference type="SAM" id="Phobius"/>
    </source>
</evidence>
<reference evidence="2" key="1">
    <citation type="journal article" date="2014" name="Front. Microbiol.">
        <title>High frequency of phylogenetically diverse reductive dehalogenase-homologous genes in deep subseafloor sedimentary metagenomes.</title>
        <authorList>
            <person name="Kawai M."/>
            <person name="Futagami T."/>
            <person name="Toyoda A."/>
            <person name="Takaki Y."/>
            <person name="Nishi S."/>
            <person name="Hori S."/>
            <person name="Arai W."/>
            <person name="Tsubouchi T."/>
            <person name="Morono Y."/>
            <person name="Uchiyama I."/>
            <person name="Ito T."/>
            <person name="Fujiyama A."/>
            <person name="Inagaki F."/>
            <person name="Takami H."/>
        </authorList>
    </citation>
    <scope>NUCLEOTIDE SEQUENCE</scope>
    <source>
        <strain evidence="2">Expedition CK06-06</strain>
    </source>
</reference>
<protein>
    <submittedName>
        <fullName evidence="2">Uncharacterized protein</fullName>
    </submittedName>
</protein>
<keyword evidence="1" id="KW-0812">Transmembrane</keyword>
<name>X1M6T1_9ZZZZ</name>
<feature type="transmembrane region" description="Helical" evidence="1">
    <location>
        <begin position="12"/>
        <end position="35"/>
    </location>
</feature>
<organism evidence="2">
    <name type="scientific">marine sediment metagenome</name>
    <dbReference type="NCBI Taxonomy" id="412755"/>
    <lineage>
        <taxon>unclassified sequences</taxon>
        <taxon>metagenomes</taxon>
        <taxon>ecological metagenomes</taxon>
    </lineage>
</organism>
<evidence type="ECO:0000313" key="2">
    <source>
        <dbReference type="EMBL" id="GAI26988.1"/>
    </source>
</evidence>